<sequence>MSPYDNEHLFSLDQQQQTSQLDRFTYFLLAKCNTVKQSTSTTTKSSSTTSTSNDLLDILLNTLIREMSNPAHRDMARFITARFVRSAIRLFIILSLESVPDKNNSSTSNQS</sequence>
<feature type="non-terminal residue" evidence="1">
    <location>
        <position position="111"/>
    </location>
</feature>
<dbReference type="EMBL" id="CAJOBJ010024044">
    <property type="protein sequence ID" value="CAF4233018.1"/>
    <property type="molecule type" value="Genomic_DNA"/>
</dbReference>
<evidence type="ECO:0000313" key="1">
    <source>
        <dbReference type="EMBL" id="CAF4217210.1"/>
    </source>
</evidence>
<accession>A0A8S2SS68</accession>
<dbReference type="PANTHER" id="PTHR46276">
    <property type="entry name" value="E3 UBIQUITIN-PROTEIN LIGASE UBR5"/>
    <property type="match status" value="1"/>
</dbReference>
<dbReference type="GO" id="GO:0005737">
    <property type="term" value="C:cytoplasm"/>
    <property type="evidence" value="ECO:0007669"/>
    <property type="project" value="TreeGrafter"/>
</dbReference>
<dbReference type="GO" id="GO:0034450">
    <property type="term" value="F:ubiquitin-ubiquitin ligase activity"/>
    <property type="evidence" value="ECO:0007669"/>
    <property type="project" value="TreeGrafter"/>
</dbReference>
<dbReference type="PANTHER" id="PTHR46276:SF1">
    <property type="entry name" value="E3 UBIQUITIN-PROTEIN LIGASE UBR5"/>
    <property type="match status" value="1"/>
</dbReference>
<evidence type="ECO:0000313" key="2">
    <source>
        <dbReference type="EMBL" id="CAF4233018.1"/>
    </source>
</evidence>
<dbReference type="EMBL" id="CAJOBH010288368">
    <property type="protein sequence ID" value="CAF5178087.1"/>
    <property type="molecule type" value="Genomic_DNA"/>
</dbReference>
<dbReference type="Proteomes" id="UP000681967">
    <property type="component" value="Unassembled WGS sequence"/>
</dbReference>
<proteinExistence type="predicted"/>
<gene>
    <name evidence="3" type="ORF">BYL167_LOCUS78525</name>
    <name evidence="2" type="ORF">GIL414_LOCUS22927</name>
    <name evidence="1" type="ORF">SMN809_LOCUS22563</name>
</gene>
<name>A0A8S2SS68_9BILA</name>
<dbReference type="Proteomes" id="UP000676336">
    <property type="component" value="Unassembled WGS sequence"/>
</dbReference>
<dbReference type="GO" id="GO:0000209">
    <property type="term" value="P:protein polyubiquitination"/>
    <property type="evidence" value="ECO:0007669"/>
    <property type="project" value="TreeGrafter"/>
</dbReference>
<dbReference type="Proteomes" id="UP000681720">
    <property type="component" value="Unassembled WGS sequence"/>
</dbReference>
<evidence type="ECO:0000313" key="4">
    <source>
        <dbReference type="Proteomes" id="UP000676336"/>
    </source>
</evidence>
<dbReference type="GO" id="GO:0005634">
    <property type="term" value="C:nucleus"/>
    <property type="evidence" value="ECO:0007669"/>
    <property type="project" value="TreeGrafter"/>
</dbReference>
<dbReference type="AlphaFoldDB" id="A0A8S2SS68"/>
<comment type="caution">
    <text evidence="1">The sequence shown here is derived from an EMBL/GenBank/DDBJ whole genome shotgun (WGS) entry which is preliminary data.</text>
</comment>
<reference evidence="1" key="1">
    <citation type="submission" date="2021-02" db="EMBL/GenBank/DDBJ databases">
        <authorList>
            <person name="Nowell W R."/>
        </authorList>
    </citation>
    <scope>NUCLEOTIDE SEQUENCE</scope>
</reference>
<protein>
    <submittedName>
        <fullName evidence="1">Uncharacterized protein</fullName>
    </submittedName>
</protein>
<dbReference type="GO" id="GO:0090263">
    <property type="term" value="P:positive regulation of canonical Wnt signaling pathway"/>
    <property type="evidence" value="ECO:0007669"/>
    <property type="project" value="TreeGrafter"/>
</dbReference>
<evidence type="ECO:0000313" key="3">
    <source>
        <dbReference type="EMBL" id="CAF5178087.1"/>
    </source>
</evidence>
<organism evidence="1 4">
    <name type="scientific">Rotaria magnacalcarata</name>
    <dbReference type="NCBI Taxonomy" id="392030"/>
    <lineage>
        <taxon>Eukaryota</taxon>
        <taxon>Metazoa</taxon>
        <taxon>Spiralia</taxon>
        <taxon>Gnathifera</taxon>
        <taxon>Rotifera</taxon>
        <taxon>Eurotatoria</taxon>
        <taxon>Bdelloidea</taxon>
        <taxon>Philodinida</taxon>
        <taxon>Philodinidae</taxon>
        <taxon>Rotaria</taxon>
    </lineage>
</organism>
<dbReference type="EMBL" id="CAJOBI010021116">
    <property type="protein sequence ID" value="CAF4217210.1"/>
    <property type="molecule type" value="Genomic_DNA"/>
</dbReference>